<feature type="region of interest" description="Disordered" evidence="5">
    <location>
        <begin position="576"/>
        <end position="605"/>
    </location>
</feature>
<dbReference type="GO" id="GO:0006351">
    <property type="term" value="P:DNA-templated transcription"/>
    <property type="evidence" value="ECO:0007669"/>
    <property type="project" value="InterPro"/>
</dbReference>
<dbReference type="InterPro" id="IPR050987">
    <property type="entry name" value="AtrR-like"/>
</dbReference>
<gene>
    <name evidence="7" type="ORF">BT96DRAFT_911879</name>
</gene>
<evidence type="ECO:0000256" key="4">
    <source>
        <dbReference type="ARBA" id="ARBA00023242"/>
    </source>
</evidence>
<dbReference type="InterPro" id="IPR036864">
    <property type="entry name" value="Zn2-C6_fun-type_DNA-bd_sf"/>
</dbReference>
<evidence type="ECO:0000313" key="7">
    <source>
        <dbReference type="EMBL" id="KAE9411255.1"/>
    </source>
</evidence>
<evidence type="ECO:0000256" key="5">
    <source>
        <dbReference type="SAM" id="MobiDB-lite"/>
    </source>
</evidence>
<comment type="subcellular location">
    <subcellularLocation>
        <location evidence="1">Nucleus</location>
    </subcellularLocation>
</comment>
<dbReference type="CDD" id="cd12148">
    <property type="entry name" value="fungal_TF_MHR"/>
    <property type="match status" value="1"/>
</dbReference>
<sequence length="659" mass="74846">MPNNRCTNCLAMQTECRHTLPRKKRGPKNPYVEELEGRIRMMSELLQSKMIHRYRSWPGPTRSARPGSHILSPVLPTTAAPYKNDGDEFYDHIILDTSTESLKQRFFGASSSLTLVKETYELKKVLMKDQNIPNPGIQRSEFWTTQPWERASEEQRIPKYSFPEPPSLLFSLVSLYFDKIGHLFPVLHAPTFKRSIIEGLHYRDHQFGATVLLVCAIGSRYSTDPRVLHNPDSELSCGWQWFEQVQMVRQSIFDPPSLYELQYYCLAILYNIGTTSPAAAWTLVSVGIRFAQELGIHRRKPEGHRWTADEEQKKRAFWVLVTLDRLTASFLGRSSAICDEENSEDFSECDDEYWENSYPEPTFQQPPDKPSIITAFVYYLRLCEILAFALRTLYSIKKSKLSFGLVGENWRQRTVAELDSAMNEWISSLPEHLRSESATRGEGIFAQQSAFLHGAFSNLQILIHRPQIHRTNSSLALPSLVICMNAARSCANVLDCQKNTGVTSLPHAQYWAFVACGTLLSVDSRRDLDNIEKLMNILKARESRFAGAGRFMRVIFESFTQVFDLLTELKRRYKHPESEPAGDTSLLNLGPNAPQNPASTSGPDSSFVVDENTEILLQQIFGSGSNQDVGVMDTDGQLPHDLSILGAAPSNFNYYEWVG</sequence>
<dbReference type="Proteomes" id="UP000799118">
    <property type="component" value="Unassembled WGS sequence"/>
</dbReference>
<protein>
    <recommendedName>
        <fullName evidence="6">Xylanolytic transcriptional activator regulatory domain-containing protein</fullName>
    </recommendedName>
</protein>
<dbReference type="GO" id="GO:0005634">
    <property type="term" value="C:nucleus"/>
    <property type="evidence" value="ECO:0007669"/>
    <property type="project" value="UniProtKB-SubCell"/>
</dbReference>
<dbReference type="OrthoDB" id="4456959at2759"/>
<dbReference type="PANTHER" id="PTHR46910:SF3">
    <property type="entry name" value="HALOTOLERANCE PROTEIN 9-RELATED"/>
    <property type="match status" value="1"/>
</dbReference>
<keyword evidence="3" id="KW-0238">DNA-binding</keyword>
<dbReference type="AlphaFoldDB" id="A0A6A4ITU4"/>
<dbReference type="SMART" id="SM00906">
    <property type="entry name" value="Fungal_trans"/>
    <property type="match status" value="1"/>
</dbReference>
<organism evidence="7 8">
    <name type="scientific">Gymnopus androsaceus JB14</name>
    <dbReference type="NCBI Taxonomy" id="1447944"/>
    <lineage>
        <taxon>Eukaryota</taxon>
        <taxon>Fungi</taxon>
        <taxon>Dikarya</taxon>
        <taxon>Basidiomycota</taxon>
        <taxon>Agaricomycotina</taxon>
        <taxon>Agaricomycetes</taxon>
        <taxon>Agaricomycetidae</taxon>
        <taxon>Agaricales</taxon>
        <taxon>Marasmiineae</taxon>
        <taxon>Omphalotaceae</taxon>
        <taxon>Gymnopus</taxon>
    </lineage>
</organism>
<dbReference type="GO" id="GO:0000981">
    <property type="term" value="F:DNA-binding transcription factor activity, RNA polymerase II-specific"/>
    <property type="evidence" value="ECO:0007669"/>
    <property type="project" value="InterPro"/>
</dbReference>
<dbReference type="Pfam" id="PF04082">
    <property type="entry name" value="Fungal_trans"/>
    <property type="match status" value="1"/>
</dbReference>
<proteinExistence type="predicted"/>
<feature type="compositionally biased region" description="Polar residues" evidence="5">
    <location>
        <begin position="593"/>
        <end position="604"/>
    </location>
</feature>
<dbReference type="EMBL" id="ML769383">
    <property type="protein sequence ID" value="KAE9411255.1"/>
    <property type="molecule type" value="Genomic_DNA"/>
</dbReference>
<accession>A0A6A4ITU4</accession>
<dbReference type="PANTHER" id="PTHR46910">
    <property type="entry name" value="TRANSCRIPTION FACTOR PDR1"/>
    <property type="match status" value="1"/>
</dbReference>
<dbReference type="GO" id="GO:0003677">
    <property type="term" value="F:DNA binding"/>
    <property type="evidence" value="ECO:0007669"/>
    <property type="project" value="UniProtKB-KW"/>
</dbReference>
<evidence type="ECO:0000313" key="8">
    <source>
        <dbReference type="Proteomes" id="UP000799118"/>
    </source>
</evidence>
<evidence type="ECO:0000256" key="3">
    <source>
        <dbReference type="ARBA" id="ARBA00023125"/>
    </source>
</evidence>
<keyword evidence="4" id="KW-0539">Nucleus</keyword>
<name>A0A6A4ITU4_9AGAR</name>
<evidence type="ECO:0000259" key="6">
    <source>
        <dbReference type="SMART" id="SM00906"/>
    </source>
</evidence>
<dbReference type="GO" id="GO:0008270">
    <property type="term" value="F:zinc ion binding"/>
    <property type="evidence" value="ECO:0007669"/>
    <property type="project" value="InterPro"/>
</dbReference>
<evidence type="ECO:0000256" key="2">
    <source>
        <dbReference type="ARBA" id="ARBA00022723"/>
    </source>
</evidence>
<feature type="domain" description="Xylanolytic transcriptional activator regulatory" evidence="6">
    <location>
        <begin position="280"/>
        <end position="352"/>
    </location>
</feature>
<keyword evidence="8" id="KW-1185">Reference proteome</keyword>
<dbReference type="Gene3D" id="4.10.240.10">
    <property type="entry name" value="Zn(2)-C6 fungal-type DNA-binding domain"/>
    <property type="match status" value="1"/>
</dbReference>
<reference evidence="7" key="1">
    <citation type="journal article" date="2019" name="Environ. Microbiol.">
        <title>Fungal ecological strategies reflected in gene transcription - a case study of two litter decomposers.</title>
        <authorList>
            <person name="Barbi F."/>
            <person name="Kohler A."/>
            <person name="Barry K."/>
            <person name="Baskaran P."/>
            <person name="Daum C."/>
            <person name="Fauchery L."/>
            <person name="Ihrmark K."/>
            <person name="Kuo A."/>
            <person name="LaButti K."/>
            <person name="Lipzen A."/>
            <person name="Morin E."/>
            <person name="Grigoriev I.V."/>
            <person name="Henrissat B."/>
            <person name="Lindahl B."/>
            <person name="Martin F."/>
        </authorList>
    </citation>
    <scope>NUCLEOTIDE SEQUENCE</scope>
    <source>
        <strain evidence="7">JB14</strain>
    </source>
</reference>
<dbReference type="InterPro" id="IPR007219">
    <property type="entry name" value="XnlR_reg_dom"/>
</dbReference>
<evidence type="ECO:0000256" key="1">
    <source>
        <dbReference type="ARBA" id="ARBA00004123"/>
    </source>
</evidence>
<keyword evidence="2" id="KW-0479">Metal-binding</keyword>